<organism evidence="2 3">
    <name type="scientific">Fictibacillus arsenicus</name>
    <dbReference type="NCBI Taxonomy" id="255247"/>
    <lineage>
        <taxon>Bacteria</taxon>
        <taxon>Bacillati</taxon>
        <taxon>Bacillota</taxon>
        <taxon>Bacilli</taxon>
        <taxon>Bacillales</taxon>
        <taxon>Fictibacillaceae</taxon>
        <taxon>Fictibacillus</taxon>
    </lineage>
</organism>
<dbReference type="AlphaFoldDB" id="A0A1B1Z648"/>
<dbReference type="RefSeq" id="WP_066291075.1">
    <property type="nucleotide sequence ID" value="NZ_CP016761.1"/>
</dbReference>
<accession>A0A1B1Z648</accession>
<feature type="transmembrane region" description="Helical" evidence="1">
    <location>
        <begin position="90"/>
        <end position="110"/>
    </location>
</feature>
<dbReference type="EMBL" id="CP016761">
    <property type="protein sequence ID" value="ANX12953.1"/>
    <property type="molecule type" value="Genomic_DNA"/>
</dbReference>
<keyword evidence="1" id="KW-0472">Membrane</keyword>
<gene>
    <name evidence="2" type="ORF">ABE41_013155</name>
</gene>
<sequence length="397" mass="45409">MKSKWNNNFKGYVRIEIIGQESSSFINTCIQSGIQIWDIKPLDGDRVHVSISVPDVQRAKAILKQNKLKIRIKEKKGTPFLLKKMWKRNGFILGMVSFIFILFLLSNMIWNINVIGANPKTEYELRKAALEIGVKKGKFIFLLPNVREVQRQLTEKMGNVTWIGVTQHGTSYRFEVVEKEIPKEKPITGPRHLVATKQAVIHSLFVEKGQPVVTVNDYVQKGSLLVSGYIGKEKKPELVSAKGEILGEVWYETKVEIPLNTSFQTYTGKYENRHYVSLFGLDIPIYGFSDGEFQDKTETLNESPLYLAKWKMPVSYIKKEIRETDGVKRSYTKAEAIEVGKKMAKKELLKKLPEDAKIKGEKVWQQKVSNGKVKLTMLYQVIENIASEQPIPIQQGE</sequence>
<dbReference type="NCBIfam" id="TIGR02876">
    <property type="entry name" value="spore_yqfD"/>
    <property type="match status" value="1"/>
</dbReference>
<dbReference type="OrthoDB" id="1640349at2"/>
<dbReference type="STRING" id="255247.ABE41_013155"/>
<dbReference type="InterPro" id="IPR010690">
    <property type="entry name" value="YqfD"/>
</dbReference>
<dbReference type="KEGG" id="far:ABE41_013155"/>
<evidence type="ECO:0000313" key="2">
    <source>
        <dbReference type="EMBL" id="ANX12953.1"/>
    </source>
</evidence>
<keyword evidence="3" id="KW-1185">Reference proteome</keyword>
<evidence type="ECO:0000256" key="1">
    <source>
        <dbReference type="SAM" id="Phobius"/>
    </source>
</evidence>
<name>A0A1B1Z648_9BACL</name>
<dbReference type="Pfam" id="PF06898">
    <property type="entry name" value="YqfD"/>
    <property type="match status" value="1"/>
</dbReference>
<reference evidence="2 3" key="1">
    <citation type="submission" date="2016-08" db="EMBL/GenBank/DDBJ databases">
        <title>Complete genome sequence of Fictibacillus arsenicus G25-54, a strain with toxicity to nematodes and a potential arsenic-resistance activity.</title>
        <authorList>
            <person name="Zheng Z."/>
        </authorList>
    </citation>
    <scope>NUCLEOTIDE SEQUENCE [LARGE SCALE GENOMIC DNA]</scope>
    <source>
        <strain evidence="2 3">G25-54</strain>
    </source>
</reference>
<evidence type="ECO:0000313" key="3">
    <source>
        <dbReference type="Proteomes" id="UP000077412"/>
    </source>
</evidence>
<keyword evidence="1" id="KW-0812">Transmembrane</keyword>
<proteinExistence type="predicted"/>
<protein>
    <submittedName>
        <fullName evidence="2">Sporulation protein YqfD</fullName>
    </submittedName>
</protein>
<dbReference type="Proteomes" id="UP000077412">
    <property type="component" value="Chromosome"/>
</dbReference>
<keyword evidence="1" id="KW-1133">Transmembrane helix</keyword>
<dbReference type="PIRSF" id="PIRSF029895">
    <property type="entry name" value="SpoIV"/>
    <property type="match status" value="1"/>
</dbReference>